<sequence>MTDINVDPTAIATTKTVISDNIDTCVADLKSLLAAVQTLLTSDGGLWLKTSSPVMSEQFTKFATDLQDGISKIQTFADTFQSILDNLNELDVGYSATS</sequence>
<protein>
    <recommendedName>
        <fullName evidence="3">WXG100 family type VII secretion target</fullName>
    </recommendedName>
</protein>
<comment type="caution">
    <text evidence="1">The sequence shown here is derived from an EMBL/GenBank/DDBJ whole genome shotgun (WGS) entry which is preliminary data.</text>
</comment>
<accession>A0ABS5TMH6</accession>
<name>A0ABS5TMH6_9ACTN</name>
<evidence type="ECO:0008006" key="3">
    <source>
        <dbReference type="Google" id="ProtNLM"/>
    </source>
</evidence>
<gene>
    <name evidence="1" type="ORF">KIH74_25410</name>
</gene>
<dbReference type="RefSeq" id="WP_214158736.1">
    <property type="nucleotide sequence ID" value="NZ_JAHBAY010000011.1"/>
</dbReference>
<reference evidence="1 2" key="1">
    <citation type="submission" date="2021-05" db="EMBL/GenBank/DDBJ databases">
        <title>Kineosporia and Streptomyces sp. nov. two new marine actinobacteria isolated from Coral.</title>
        <authorList>
            <person name="Buangrab K."/>
            <person name="Sutthacheep M."/>
            <person name="Yeemin T."/>
            <person name="Harunari E."/>
            <person name="Igarashi Y."/>
            <person name="Kanchanasin P."/>
            <person name="Tanasupawat S."/>
            <person name="Phongsopitanun W."/>
        </authorList>
    </citation>
    <scope>NUCLEOTIDE SEQUENCE [LARGE SCALE GENOMIC DNA]</scope>
    <source>
        <strain evidence="1 2">J2-2</strain>
    </source>
</reference>
<dbReference type="EMBL" id="JAHBAY010000011">
    <property type="protein sequence ID" value="MBT0772308.1"/>
    <property type="molecule type" value="Genomic_DNA"/>
</dbReference>
<evidence type="ECO:0000313" key="1">
    <source>
        <dbReference type="EMBL" id="MBT0772308.1"/>
    </source>
</evidence>
<proteinExistence type="predicted"/>
<evidence type="ECO:0000313" key="2">
    <source>
        <dbReference type="Proteomes" id="UP001197247"/>
    </source>
</evidence>
<organism evidence="1 2">
    <name type="scientific">Kineosporia corallincola</name>
    <dbReference type="NCBI Taxonomy" id="2835133"/>
    <lineage>
        <taxon>Bacteria</taxon>
        <taxon>Bacillati</taxon>
        <taxon>Actinomycetota</taxon>
        <taxon>Actinomycetes</taxon>
        <taxon>Kineosporiales</taxon>
        <taxon>Kineosporiaceae</taxon>
        <taxon>Kineosporia</taxon>
    </lineage>
</organism>
<dbReference type="Proteomes" id="UP001197247">
    <property type="component" value="Unassembled WGS sequence"/>
</dbReference>
<keyword evidence="2" id="KW-1185">Reference proteome</keyword>